<evidence type="ECO:0000313" key="3">
    <source>
        <dbReference type="Proteomes" id="UP000824540"/>
    </source>
</evidence>
<proteinExistence type="predicted"/>
<evidence type="ECO:0000256" key="1">
    <source>
        <dbReference type="SAM" id="MobiDB-lite"/>
    </source>
</evidence>
<name>A0A8T2P361_9TELE</name>
<reference evidence="2" key="1">
    <citation type="thesis" date="2021" institute="BYU ScholarsArchive" country="Provo, UT, USA">
        <title>Applications of and Algorithms for Genome Assembly and Genomic Analyses with an Emphasis on Marine Teleosts.</title>
        <authorList>
            <person name="Pickett B.D."/>
        </authorList>
    </citation>
    <scope>NUCLEOTIDE SEQUENCE</scope>
    <source>
        <strain evidence="2">HI-2016</strain>
    </source>
</reference>
<accession>A0A8T2P361</accession>
<dbReference type="Proteomes" id="UP000824540">
    <property type="component" value="Unassembled WGS sequence"/>
</dbReference>
<organism evidence="2 3">
    <name type="scientific">Albula glossodonta</name>
    <name type="common">roundjaw bonefish</name>
    <dbReference type="NCBI Taxonomy" id="121402"/>
    <lineage>
        <taxon>Eukaryota</taxon>
        <taxon>Metazoa</taxon>
        <taxon>Chordata</taxon>
        <taxon>Craniata</taxon>
        <taxon>Vertebrata</taxon>
        <taxon>Euteleostomi</taxon>
        <taxon>Actinopterygii</taxon>
        <taxon>Neopterygii</taxon>
        <taxon>Teleostei</taxon>
        <taxon>Albuliformes</taxon>
        <taxon>Albulidae</taxon>
        <taxon>Albula</taxon>
    </lineage>
</organism>
<protein>
    <submittedName>
        <fullName evidence="2">Uncharacterized protein</fullName>
    </submittedName>
</protein>
<sequence length="71" mass="7578">MLPDSTVPQYPGSELPTAGTDTKTSLQPLNLAVPPRPHPSCVTVVCLCMGMAGHVFVTECARQVVLLFLLK</sequence>
<evidence type="ECO:0000313" key="2">
    <source>
        <dbReference type="EMBL" id="KAG9347873.1"/>
    </source>
</evidence>
<keyword evidence="3" id="KW-1185">Reference proteome</keyword>
<feature type="region of interest" description="Disordered" evidence="1">
    <location>
        <begin position="1"/>
        <end position="24"/>
    </location>
</feature>
<dbReference type="AlphaFoldDB" id="A0A8T2P361"/>
<dbReference type="EMBL" id="JAFBMS010000012">
    <property type="protein sequence ID" value="KAG9347873.1"/>
    <property type="molecule type" value="Genomic_DNA"/>
</dbReference>
<comment type="caution">
    <text evidence="2">The sequence shown here is derived from an EMBL/GenBank/DDBJ whole genome shotgun (WGS) entry which is preliminary data.</text>
</comment>
<gene>
    <name evidence="2" type="ORF">JZ751_003889</name>
</gene>